<dbReference type="NCBIfam" id="NF004046">
    <property type="entry name" value="PRK05563.1"/>
    <property type="match status" value="1"/>
</dbReference>
<dbReference type="Proteomes" id="UP000215215">
    <property type="component" value="Unassembled WGS sequence"/>
</dbReference>
<evidence type="ECO:0000256" key="11">
    <source>
        <dbReference type="RuleBase" id="RU364063"/>
    </source>
</evidence>
<dbReference type="Pfam" id="PF12169">
    <property type="entry name" value="DNA_pol3_gamma3"/>
    <property type="match status" value="1"/>
</dbReference>
<dbReference type="PANTHER" id="PTHR11669:SF0">
    <property type="entry name" value="PROTEIN STICHEL-LIKE 2"/>
    <property type="match status" value="1"/>
</dbReference>
<dbReference type="GO" id="GO:0006261">
    <property type="term" value="P:DNA-templated DNA replication"/>
    <property type="evidence" value="ECO:0007669"/>
    <property type="project" value="TreeGrafter"/>
</dbReference>
<comment type="similarity">
    <text evidence="1 11">Belongs to the DnaX/STICHEL family.</text>
</comment>
<name>A0A235BZB2_UNCW3</name>
<keyword evidence="7" id="KW-0862">Zinc</keyword>
<keyword evidence="8 11" id="KW-0067">ATP-binding</keyword>
<dbReference type="GO" id="GO:0009360">
    <property type="term" value="C:DNA polymerase III complex"/>
    <property type="evidence" value="ECO:0007669"/>
    <property type="project" value="InterPro"/>
</dbReference>
<dbReference type="InterPro" id="IPR045085">
    <property type="entry name" value="HLD_clamp_pol_III_gamma_tau"/>
</dbReference>
<protein>
    <recommendedName>
        <fullName evidence="11">DNA polymerase III subunit gamma/tau</fullName>
        <ecNumber evidence="11">2.7.7.7</ecNumber>
    </recommendedName>
</protein>
<evidence type="ECO:0000259" key="12">
    <source>
        <dbReference type="SMART" id="SM00382"/>
    </source>
</evidence>
<dbReference type="GO" id="GO:0003887">
    <property type="term" value="F:DNA-directed DNA polymerase activity"/>
    <property type="evidence" value="ECO:0007669"/>
    <property type="project" value="UniProtKB-KW"/>
</dbReference>
<comment type="function">
    <text evidence="11">DNA polymerase III is a complex, multichain enzyme responsible for most of the replicative synthesis in bacteria. This DNA polymerase also exhibits 3' to 5' exonuclease activity.</text>
</comment>
<evidence type="ECO:0000256" key="9">
    <source>
        <dbReference type="ARBA" id="ARBA00022932"/>
    </source>
</evidence>
<dbReference type="Pfam" id="PF20964">
    <property type="entry name" value="DnaX_C"/>
    <property type="match status" value="1"/>
</dbReference>
<comment type="caution">
    <text evidence="13">The sequence shown here is derived from an EMBL/GenBank/DDBJ whole genome shotgun (WGS) entry which is preliminary data.</text>
</comment>
<dbReference type="Gene3D" id="3.40.50.300">
    <property type="entry name" value="P-loop containing nucleotide triphosphate hydrolases"/>
    <property type="match status" value="1"/>
</dbReference>
<dbReference type="EMBL" id="NOZQ01000012">
    <property type="protein sequence ID" value="OYD17499.1"/>
    <property type="molecule type" value="Genomic_DNA"/>
</dbReference>
<evidence type="ECO:0000256" key="5">
    <source>
        <dbReference type="ARBA" id="ARBA00022723"/>
    </source>
</evidence>
<dbReference type="InterPro" id="IPR008921">
    <property type="entry name" value="DNA_pol3_clamp-load_cplx_C"/>
</dbReference>
<dbReference type="InterPro" id="IPR027417">
    <property type="entry name" value="P-loop_NTPase"/>
</dbReference>
<dbReference type="InterPro" id="IPR050238">
    <property type="entry name" value="DNA_Rep/Repair_Clamp_Loader"/>
</dbReference>
<evidence type="ECO:0000256" key="10">
    <source>
        <dbReference type="ARBA" id="ARBA00049244"/>
    </source>
</evidence>
<feature type="domain" description="AAA+ ATPase" evidence="12">
    <location>
        <begin position="36"/>
        <end position="178"/>
    </location>
</feature>
<dbReference type="AlphaFoldDB" id="A0A235BZB2"/>
<keyword evidence="3 11" id="KW-0548">Nucleotidyltransferase</keyword>
<dbReference type="GO" id="GO:0005524">
    <property type="term" value="F:ATP binding"/>
    <property type="evidence" value="ECO:0007669"/>
    <property type="project" value="UniProtKB-KW"/>
</dbReference>
<dbReference type="GO" id="GO:0003677">
    <property type="term" value="F:DNA binding"/>
    <property type="evidence" value="ECO:0007669"/>
    <property type="project" value="InterPro"/>
</dbReference>
<keyword evidence="6 11" id="KW-0547">Nucleotide-binding</keyword>
<dbReference type="FunFam" id="3.40.50.300:FF:000014">
    <property type="entry name" value="DNA polymerase III subunit gamma/tau"/>
    <property type="match status" value="1"/>
</dbReference>
<dbReference type="EC" id="2.7.7.7" evidence="11"/>
<organism evidence="13 14">
    <name type="scientific">candidate division WOR-3 bacterium JGI_Cruoil_03_44_89</name>
    <dbReference type="NCBI Taxonomy" id="1973748"/>
    <lineage>
        <taxon>Bacteria</taxon>
        <taxon>Bacteria division WOR-3</taxon>
    </lineage>
</organism>
<dbReference type="InterPro" id="IPR012763">
    <property type="entry name" value="DNA_pol_III_sug/sutau_N"/>
</dbReference>
<dbReference type="InterPro" id="IPR048448">
    <property type="entry name" value="DnaX-like_C"/>
</dbReference>
<gene>
    <name evidence="11" type="primary">dnaX</name>
    <name evidence="13" type="ORF">CH333_00745</name>
</gene>
<dbReference type="Gene3D" id="1.20.272.10">
    <property type="match status" value="1"/>
</dbReference>
<dbReference type="Pfam" id="PF22608">
    <property type="entry name" value="DNAX_ATPase_lid"/>
    <property type="match status" value="1"/>
</dbReference>
<evidence type="ECO:0000313" key="13">
    <source>
        <dbReference type="EMBL" id="OYD17499.1"/>
    </source>
</evidence>
<evidence type="ECO:0000256" key="4">
    <source>
        <dbReference type="ARBA" id="ARBA00022705"/>
    </source>
</evidence>
<dbReference type="InterPro" id="IPR001270">
    <property type="entry name" value="ClpA/B"/>
</dbReference>
<comment type="catalytic activity">
    <reaction evidence="10 11">
        <text>DNA(n) + a 2'-deoxyribonucleoside 5'-triphosphate = DNA(n+1) + diphosphate</text>
        <dbReference type="Rhea" id="RHEA:22508"/>
        <dbReference type="Rhea" id="RHEA-COMP:17339"/>
        <dbReference type="Rhea" id="RHEA-COMP:17340"/>
        <dbReference type="ChEBI" id="CHEBI:33019"/>
        <dbReference type="ChEBI" id="CHEBI:61560"/>
        <dbReference type="ChEBI" id="CHEBI:173112"/>
        <dbReference type="EC" id="2.7.7.7"/>
    </reaction>
</comment>
<reference evidence="13 14" key="1">
    <citation type="submission" date="2017-07" db="EMBL/GenBank/DDBJ databases">
        <title>Recovery of genomes from metagenomes via a dereplication, aggregation, and scoring strategy.</title>
        <authorList>
            <person name="Sieber C.M."/>
            <person name="Probst A.J."/>
            <person name="Sharrar A."/>
            <person name="Thomas B.C."/>
            <person name="Hess M."/>
            <person name="Tringe S.G."/>
            <person name="Banfield J.F."/>
        </authorList>
    </citation>
    <scope>NUCLEOTIDE SEQUENCE [LARGE SCALE GENOMIC DNA]</scope>
    <source>
        <strain evidence="13">JGI_Cruoil_03_44_89</strain>
    </source>
</reference>
<evidence type="ECO:0000256" key="3">
    <source>
        <dbReference type="ARBA" id="ARBA00022695"/>
    </source>
</evidence>
<keyword evidence="5" id="KW-0479">Metal-binding</keyword>
<sequence>MYTVFARKYRPRNFDEIIGQQHCTTTLKNAISKGRIAHAYLFAGPRGVGKTTTARILAKALNCDNGPTPDPCNECTHCKEILQGNSVDVIEIDGASNRGIDEIRNLRENARYTPSSSRYKVYIIDEVHMLTIHAFNALLKILEEPPPHIVFIFATTQPHKVPQTILSRCQRFNFRKIGFEDTLGMLKVIIEKENIKIEESALKLIAQKADGALRDAEGMLDQLVAYSDTLIKEEDVRNVLGLPRDDVFFNIQSYIVKGDTKEVLSLVQQMTVSGISPEEMLTGFLEHLRLLLLVNTNVKVDIPPKERERYTNAGSQLSSDVILRIMRFLLEARREMRYSENPDIYLLEIMARLSTFKAVPIEEIIESLEATPYSTERHPVVSEKKESYETDKIPGYETKQKDALKEMWKKVAGAVEKDSKTLASIIALGKPVAMNDDSMVVEFQKGFHRESVKDNKKLVEKHLSKIAGRNLRVVFKEGGIRTTEKESAMLKKALELFSAEVLSRGG</sequence>
<dbReference type="PRINTS" id="PR00300">
    <property type="entry name" value="CLPPROTEASEA"/>
</dbReference>
<dbReference type="NCBIfam" id="TIGR02397">
    <property type="entry name" value="dnaX_nterm"/>
    <property type="match status" value="1"/>
</dbReference>
<keyword evidence="9 11" id="KW-0239">DNA-directed DNA polymerase</keyword>
<dbReference type="PANTHER" id="PTHR11669">
    <property type="entry name" value="REPLICATION FACTOR C / DNA POLYMERASE III GAMMA-TAU SUBUNIT"/>
    <property type="match status" value="1"/>
</dbReference>
<dbReference type="CDD" id="cd00009">
    <property type="entry name" value="AAA"/>
    <property type="match status" value="1"/>
</dbReference>
<dbReference type="SUPFAM" id="SSF48019">
    <property type="entry name" value="post-AAA+ oligomerization domain-like"/>
    <property type="match status" value="1"/>
</dbReference>
<evidence type="ECO:0000256" key="2">
    <source>
        <dbReference type="ARBA" id="ARBA00022679"/>
    </source>
</evidence>
<evidence type="ECO:0000313" key="14">
    <source>
        <dbReference type="Proteomes" id="UP000215215"/>
    </source>
</evidence>
<dbReference type="CDD" id="cd18137">
    <property type="entry name" value="HLD_clamp_pol_III_gamma_tau"/>
    <property type="match status" value="1"/>
</dbReference>
<dbReference type="SMART" id="SM00382">
    <property type="entry name" value="AAA"/>
    <property type="match status" value="1"/>
</dbReference>
<dbReference type="FunFam" id="1.10.8.60:FF:000013">
    <property type="entry name" value="DNA polymerase III subunit gamma/tau"/>
    <property type="match status" value="1"/>
</dbReference>
<proteinExistence type="inferred from homology"/>
<dbReference type="SUPFAM" id="SSF52540">
    <property type="entry name" value="P-loop containing nucleoside triphosphate hydrolases"/>
    <property type="match status" value="1"/>
</dbReference>
<dbReference type="Gene3D" id="1.10.8.60">
    <property type="match status" value="1"/>
</dbReference>
<dbReference type="Pfam" id="PF13177">
    <property type="entry name" value="DNA_pol3_delta2"/>
    <property type="match status" value="1"/>
</dbReference>
<evidence type="ECO:0000256" key="6">
    <source>
        <dbReference type="ARBA" id="ARBA00022741"/>
    </source>
</evidence>
<keyword evidence="2 11" id="KW-0808">Transferase</keyword>
<evidence type="ECO:0000256" key="7">
    <source>
        <dbReference type="ARBA" id="ARBA00022833"/>
    </source>
</evidence>
<keyword evidence="4 11" id="KW-0235">DNA replication</keyword>
<evidence type="ECO:0000256" key="8">
    <source>
        <dbReference type="ARBA" id="ARBA00022840"/>
    </source>
</evidence>
<dbReference type="InterPro" id="IPR003593">
    <property type="entry name" value="AAA+_ATPase"/>
</dbReference>
<accession>A0A235BZB2</accession>
<evidence type="ECO:0000256" key="1">
    <source>
        <dbReference type="ARBA" id="ARBA00006360"/>
    </source>
</evidence>
<dbReference type="GO" id="GO:0046872">
    <property type="term" value="F:metal ion binding"/>
    <property type="evidence" value="ECO:0007669"/>
    <property type="project" value="UniProtKB-KW"/>
</dbReference>
<dbReference type="InterPro" id="IPR022754">
    <property type="entry name" value="DNA_pol_III_gamma-3"/>
</dbReference>
<comment type="subunit">
    <text evidence="11">DNA polymerase III contains a core (composed of alpha, epsilon and theta chains) that associates with a tau subunit. This core dimerizes to form the POLIII' complex. PolIII' associates with the gamma complex (composed of gamma, delta, delta', psi and chi chains) and with the beta chain to form the complete DNA polymerase III complex.</text>
</comment>